<evidence type="ECO:0000313" key="10">
    <source>
        <dbReference type="Proteomes" id="UP001596110"/>
    </source>
</evidence>
<keyword evidence="3" id="KW-1003">Cell membrane</keyword>
<keyword evidence="10" id="KW-1185">Reference proteome</keyword>
<feature type="transmembrane region" description="Helical" evidence="8">
    <location>
        <begin position="44"/>
        <end position="66"/>
    </location>
</feature>
<evidence type="ECO:0000256" key="6">
    <source>
        <dbReference type="ARBA" id="ARBA00022989"/>
    </source>
</evidence>
<accession>A0ABW0UF52</accession>
<dbReference type="EMBL" id="JBHSOJ010000017">
    <property type="protein sequence ID" value="MFC5631459.1"/>
    <property type="molecule type" value="Genomic_DNA"/>
</dbReference>
<comment type="caution">
    <text evidence="9">The sequence shown here is derived from an EMBL/GenBank/DDBJ whole genome shotgun (WGS) entry which is preliminary data.</text>
</comment>
<evidence type="ECO:0000313" key="9">
    <source>
        <dbReference type="EMBL" id="MFC5631459.1"/>
    </source>
</evidence>
<gene>
    <name evidence="9" type="primary">mreD</name>
    <name evidence="9" type="ORF">ACFPQ3_07705</name>
</gene>
<proteinExistence type="inferred from homology"/>
<feature type="transmembrane region" description="Helical" evidence="8">
    <location>
        <begin position="72"/>
        <end position="92"/>
    </location>
</feature>
<name>A0ABW0UF52_9STRE</name>
<sequence length="165" mass="19075">MAIFKSFFMMLFFLFLSFTFDSQVVLVLNIFLPNNLVLSSHMSLIALLYFEKRFSNFGIYLIYLLFGLLIDGYYYHTFGLAVFLYPLLVYLVKKHSGLILMTSTRFLMLLALILIFEGGSYCLASIYGLTNYPINLEITNHLMQTLVFNSVLFLLTISIFNVVTE</sequence>
<dbReference type="Pfam" id="PF04093">
    <property type="entry name" value="MreD"/>
    <property type="match status" value="1"/>
</dbReference>
<protein>
    <submittedName>
        <fullName evidence="9">Rod shape-determining protein MreD</fullName>
    </submittedName>
</protein>
<evidence type="ECO:0000256" key="2">
    <source>
        <dbReference type="ARBA" id="ARBA00007776"/>
    </source>
</evidence>
<organism evidence="9 10">
    <name type="scientific">Streptococcus caledonicus</name>
    <dbReference type="NCBI Taxonomy" id="2614158"/>
    <lineage>
        <taxon>Bacteria</taxon>
        <taxon>Bacillati</taxon>
        <taxon>Bacillota</taxon>
        <taxon>Bacilli</taxon>
        <taxon>Lactobacillales</taxon>
        <taxon>Streptococcaceae</taxon>
        <taxon>Streptococcus</taxon>
    </lineage>
</organism>
<keyword evidence="4 8" id="KW-0812">Transmembrane</keyword>
<evidence type="ECO:0000256" key="8">
    <source>
        <dbReference type="SAM" id="Phobius"/>
    </source>
</evidence>
<keyword evidence="7 8" id="KW-0472">Membrane</keyword>
<comment type="similarity">
    <text evidence="2">Belongs to the MreD family.</text>
</comment>
<comment type="subcellular location">
    <subcellularLocation>
        <location evidence="1">Cell membrane</location>
        <topology evidence="1">Multi-pass membrane protein</topology>
    </subcellularLocation>
</comment>
<evidence type="ECO:0000256" key="7">
    <source>
        <dbReference type="ARBA" id="ARBA00023136"/>
    </source>
</evidence>
<feature type="transmembrane region" description="Helical" evidence="8">
    <location>
        <begin position="141"/>
        <end position="163"/>
    </location>
</feature>
<reference evidence="10" key="1">
    <citation type="journal article" date="2019" name="Int. J. Syst. Evol. Microbiol.">
        <title>The Global Catalogue of Microorganisms (GCM) 10K type strain sequencing project: providing services to taxonomists for standard genome sequencing and annotation.</title>
        <authorList>
            <consortium name="The Broad Institute Genomics Platform"/>
            <consortium name="The Broad Institute Genome Sequencing Center for Infectious Disease"/>
            <person name="Wu L."/>
            <person name="Ma J."/>
        </authorList>
    </citation>
    <scope>NUCLEOTIDE SEQUENCE [LARGE SCALE GENOMIC DNA]</scope>
    <source>
        <strain evidence="10">DT43</strain>
    </source>
</reference>
<keyword evidence="6 8" id="KW-1133">Transmembrane helix</keyword>
<evidence type="ECO:0000256" key="4">
    <source>
        <dbReference type="ARBA" id="ARBA00022692"/>
    </source>
</evidence>
<feature type="transmembrane region" description="Helical" evidence="8">
    <location>
        <begin position="104"/>
        <end position="129"/>
    </location>
</feature>
<dbReference type="Proteomes" id="UP001596110">
    <property type="component" value="Unassembled WGS sequence"/>
</dbReference>
<evidence type="ECO:0000256" key="3">
    <source>
        <dbReference type="ARBA" id="ARBA00022475"/>
    </source>
</evidence>
<dbReference type="InterPro" id="IPR007227">
    <property type="entry name" value="Cell_shape_determining_MreD"/>
</dbReference>
<evidence type="ECO:0000256" key="5">
    <source>
        <dbReference type="ARBA" id="ARBA00022960"/>
    </source>
</evidence>
<dbReference type="RefSeq" id="WP_156806219.1">
    <property type="nucleotide sequence ID" value="NZ_JBHSOJ010000017.1"/>
</dbReference>
<feature type="transmembrane region" description="Helical" evidence="8">
    <location>
        <begin position="6"/>
        <end position="32"/>
    </location>
</feature>
<evidence type="ECO:0000256" key="1">
    <source>
        <dbReference type="ARBA" id="ARBA00004651"/>
    </source>
</evidence>
<keyword evidence="5" id="KW-0133">Cell shape</keyword>